<organism evidence="8">
    <name type="scientific">uncultured Eubacteriales bacterium</name>
    <dbReference type="NCBI Taxonomy" id="172733"/>
    <lineage>
        <taxon>Bacteria</taxon>
        <taxon>Bacillati</taxon>
        <taxon>Bacillota</taxon>
        <taxon>Clostridia</taxon>
        <taxon>Eubacteriales</taxon>
        <taxon>environmental samples</taxon>
    </lineage>
</organism>
<dbReference type="Pfam" id="PF00842">
    <property type="entry name" value="Ala_racemase_C"/>
    <property type="match status" value="1"/>
</dbReference>
<evidence type="ECO:0000256" key="1">
    <source>
        <dbReference type="ARBA" id="ARBA00001933"/>
    </source>
</evidence>
<evidence type="ECO:0000313" key="8">
    <source>
        <dbReference type="EMBL" id="SBW01965.1"/>
    </source>
</evidence>
<evidence type="ECO:0000256" key="6">
    <source>
        <dbReference type="PIRSR" id="PIRSR600821-52"/>
    </source>
</evidence>
<feature type="active site" description="Proton acceptor; specific for L-alanine" evidence="4">
    <location>
        <position position="272"/>
    </location>
</feature>
<dbReference type="InterPro" id="IPR020622">
    <property type="entry name" value="Ala_racemase_pyridoxalP-BS"/>
</dbReference>
<dbReference type="InterPro" id="IPR011079">
    <property type="entry name" value="Ala_racemase_C"/>
</dbReference>
<evidence type="ECO:0000259" key="7">
    <source>
        <dbReference type="SMART" id="SM01005"/>
    </source>
</evidence>
<dbReference type="PANTHER" id="PTHR30511">
    <property type="entry name" value="ALANINE RACEMASE"/>
    <property type="match status" value="1"/>
</dbReference>
<dbReference type="SMART" id="SM01005">
    <property type="entry name" value="Ala_racemase_C"/>
    <property type="match status" value="1"/>
</dbReference>
<dbReference type="CDD" id="cd00430">
    <property type="entry name" value="PLPDE_III_AR"/>
    <property type="match status" value="1"/>
</dbReference>
<feature type="binding site" evidence="4 6">
    <location>
        <position position="320"/>
    </location>
    <ligand>
        <name>substrate</name>
    </ligand>
</feature>
<feature type="binding site" evidence="4 6">
    <location>
        <position position="137"/>
    </location>
    <ligand>
        <name>substrate</name>
    </ligand>
</feature>
<evidence type="ECO:0000256" key="4">
    <source>
        <dbReference type="HAMAP-Rule" id="MF_01201"/>
    </source>
</evidence>
<dbReference type="InterPro" id="IPR009006">
    <property type="entry name" value="Ala_racemase/Decarboxylase_C"/>
</dbReference>
<dbReference type="GO" id="GO:0030170">
    <property type="term" value="F:pyridoxal phosphate binding"/>
    <property type="evidence" value="ECO:0007669"/>
    <property type="project" value="UniProtKB-UniRule"/>
</dbReference>
<dbReference type="InterPro" id="IPR029066">
    <property type="entry name" value="PLP-binding_barrel"/>
</dbReference>
<evidence type="ECO:0000256" key="5">
    <source>
        <dbReference type="PIRSR" id="PIRSR600821-50"/>
    </source>
</evidence>
<dbReference type="GO" id="GO:0005829">
    <property type="term" value="C:cytosol"/>
    <property type="evidence" value="ECO:0007669"/>
    <property type="project" value="TreeGrafter"/>
</dbReference>
<dbReference type="PANTHER" id="PTHR30511:SF0">
    <property type="entry name" value="ALANINE RACEMASE, CATABOLIC-RELATED"/>
    <property type="match status" value="1"/>
</dbReference>
<dbReference type="Pfam" id="PF01168">
    <property type="entry name" value="Ala_racemase_N"/>
    <property type="match status" value="1"/>
</dbReference>
<dbReference type="InterPro" id="IPR000821">
    <property type="entry name" value="Ala_racemase"/>
</dbReference>
<feature type="modified residue" description="N6-(pyridoxal phosphate)lysine" evidence="4 5">
    <location>
        <position position="39"/>
    </location>
</feature>
<dbReference type="AlphaFoldDB" id="A0A212JRP9"/>
<dbReference type="SUPFAM" id="SSF50621">
    <property type="entry name" value="Alanine racemase C-terminal domain-like"/>
    <property type="match status" value="1"/>
</dbReference>
<protein>
    <recommendedName>
        <fullName evidence="4">Alanine racemase</fullName>
        <ecNumber evidence="4">5.1.1.1</ecNumber>
    </recommendedName>
</protein>
<keyword evidence="2 4" id="KW-0663">Pyridoxal phosphate</keyword>
<comment type="catalytic activity">
    <reaction evidence="4">
        <text>L-alanine = D-alanine</text>
        <dbReference type="Rhea" id="RHEA:20249"/>
        <dbReference type="ChEBI" id="CHEBI:57416"/>
        <dbReference type="ChEBI" id="CHEBI:57972"/>
        <dbReference type="EC" id="5.1.1.1"/>
    </reaction>
</comment>
<sequence length="380" mass="41255">METAQKRTWREISLSNLEHNYRTLRAMLPAGCRFLGIVKANAYGNGAVRVARKLEELGAEYLAVACVDEAADLREAGVTTPILILGSTPADYAGELLDLNLTQTVFDLETAQALSEAAVKAGKKLKIHVKLDTGMSRLGFLCDEEHMDAAAAQVTELCALPGLEHEGVFTHFSDSDGSEEYTMLQLTRFLETLKRLEEKGVTFPIRHCANSGAVLNFPCTHLDMVRPGLSLYGHYPDPSCEGLDGPGLLPVMELKSRVSAVRSLPAGTVVSYGRTFTLKRDSRLAVLPVGYADGLHRVCSNQMEVLIHGSRAPIVGRICMDMCMADVTDISGVQVDDVATVYGQDGGENLPIEEAAHAAGTIQYELLCAISERVPRVYLE</sequence>
<dbReference type="Gene3D" id="3.20.20.10">
    <property type="entry name" value="Alanine racemase"/>
    <property type="match status" value="1"/>
</dbReference>
<feature type="domain" description="Alanine racemase C-terminal" evidence="7">
    <location>
        <begin position="251"/>
        <end position="379"/>
    </location>
</feature>
<dbReference type="UniPathway" id="UPA00042">
    <property type="reaction ID" value="UER00497"/>
</dbReference>
<dbReference type="FunFam" id="3.20.20.10:FF:000002">
    <property type="entry name" value="Alanine racemase"/>
    <property type="match status" value="1"/>
</dbReference>
<comment type="pathway">
    <text evidence="4">Amino-acid biosynthesis; D-alanine biosynthesis; D-alanine from L-alanine: step 1/1.</text>
</comment>
<dbReference type="GO" id="GO:0030632">
    <property type="term" value="P:D-alanine biosynthetic process"/>
    <property type="evidence" value="ECO:0007669"/>
    <property type="project" value="UniProtKB-UniRule"/>
</dbReference>
<proteinExistence type="inferred from homology"/>
<reference evidence="8" key="1">
    <citation type="submission" date="2016-04" db="EMBL/GenBank/DDBJ databases">
        <authorList>
            <person name="Evans L.H."/>
            <person name="Alamgir A."/>
            <person name="Owens N."/>
            <person name="Weber N.D."/>
            <person name="Virtaneva K."/>
            <person name="Barbian K."/>
            <person name="Babar A."/>
            <person name="Rosenke K."/>
        </authorList>
    </citation>
    <scope>NUCLEOTIDE SEQUENCE</scope>
    <source>
        <strain evidence="8">86</strain>
    </source>
</reference>
<dbReference type="NCBIfam" id="TIGR00492">
    <property type="entry name" value="alr"/>
    <property type="match status" value="1"/>
</dbReference>
<keyword evidence="3 4" id="KW-0413">Isomerase</keyword>
<feature type="active site" description="Proton acceptor; specific for D-alanine" evidence="4">
    <location>
        <position position="39"/>
    </location>
</feature>
<dbReference type="HAMAP" id="MF_01201">
    <property type="entry name" value="Ala_racemase"/>
    <property type="match status" value="1"/>
</dbReference>
<evidence type="ECO:0000256" key="2">
    <source>
        <dbReference type="ARBA" id="ARBA00022898"/>
    </source>
</evidence>
<gene>
    <name evidence="8" type="primary">alr</name>
    <name evidence="8" type="ORF">KL86CLO1_11572</name>
</gene>
<name>A0A212JRP9_9FIRM</name>
<dbReference type="GO" id="GO:0008784">
    <property type="term" value="F:alanine racemase activity"/>
    <property type="evidence" value="ECO:0007669"/>
    <property type="project" value="UniProtKB-UniRule"/>
</dbReference>
<comment type="cofactor">
    <cofactor evidence="1 4 5">
        <name>pyridoxal 5'-phosphate</name>
        <dbReference type="ChEBI" id="CHEBI:597326"/>
    </cofactor>
</comment>
<dbReference type="SUPFAM" id="SSF51419">
    <property type="entry name" value="PLP-binding barrel"/>
    <property type="match status" value="1"/>
</dbReference>
<evidence type="ECO:0000256" key="3">
    <source>
        <dbReference type="ARBA" id="ARBA00023235"/>
    </source>
</evidence>
<dbReference type="EMBL" id="FLUN01000001">
    <property type="protein sequence ID" value="SBW01965.1"/>
    <property type="molecule type" value="Genomic_DNA"/>
</dbReference>
<comment type="function">
    <text evidence="4">Catalyzes the interconversion of L-alanine and D-alanine. May also act on other amino acids.</text>
</comment>
<comment type="similarity">
    <text evidence="4">Belongs to the alanine racemase family.</text>
</comment>
<dbReference type="Gene3D" id="2.40.37.10">
    <property type="entry name" value="Lyase, Ornithine Decarboxylase, Chain A, domain 1"/>
    <property type="match status" value="1"/>
</dbReference>
<dbReference type="InterPro" id="IPR001608">
    <property type="entry name" value="Ala_racemase_N"/>
</dbReference>
<dbReference type="PRINTS" id="PR00992">
    <property type="entry name" value="ALARACEMASE"/>
</dbReference>
<accession>A0A212JRP9</accession>
<dbReference type="PROSITE" id="PS00395">
    <property type="entry name" value="ALANINE_RACEMASE"/>
    <property type="match status" value="1"/>
</dbReference>
<dbReference type="EC" id="5.1.1.1" evidence="4"/>